<protein>
    <recommendedName>
        <fullName evidence="4">MICOS complex subunit</fullName>
    </recommendedName>
</protein>
<accession>A0A8C8XL71</accession>
<name>A0A8C8XL71_PANLE</name>
<reference evidence="2" key="3">
    <citation type="submission" date="2025-09" db="UniProtKB">
        <authorList>
            <consortium name="Ensembl"/>
        </authorList>
    </citation>
    <scope>IDENTIFICATION</scope>
</reference>
<evidence type="ECO:0000313" key="3">
    <source>
        <dbReference type="Proteomes" id="UP000694399"/>
    </source>
</evidence>
<dbReference type="PANTHER" id="PTHR14564">
    <property type="entry name" value="MICOS COMPLEX SUBUNIT MIC26 / MIC27 FAMILY MEMBER"/>
    <property type="match status" value="1"/>
</dbReference>
<dbReference type="GeneTree" id="ENSGT00530000063666"/>
<feature type="region of interest" description="Disordered" evidence="1">
    <location>
        <begin position="43"/>
        <end position="103"/>
    </location>
</feature>
<dbReference type="InterPro" id="IPR033182">
    <property type="entry name" value="MIC26/MIC27_animal"/>
</dbReference>
<feature type="compositionally biased region" description="Basic and acidic residues" evidence="1">
    <location>
        <begin position="48"/>
        <end position="57"/>
    </location>
</feature>
<keyword evidence="3" id="KW-1185">Reference proteome</keyword>
<reference evidence="2" key="1">
    <citation type="journal article" date="2019" name="bioRxiv">
        <title>Long live the king: chromosome-level assembly of the lion (Panthera leo) using linked-read, Hi-C, and long read data.</title>
        <authorList>
            <person name="Armstrong E.E."/>
            <person name="Taylor R.W."/>
            <person name="Miller D.E."/>
            <person name="Kaelin C."/>
            <person name="Barsh G."/>
            <person name="Hadly E.A."/>
            <person name="Petrov D."/>
        </authorList>
    </citation>
    <scope>NUCLEOTIDE SEQUENCE [LARGE SCALE GENOMIC DNA]</scope>
</reference>
<dbReference type="Ensembl" id="ENSPLOT00000020560.1">
    <property type="protein sequence ID" value="ENSPLOP00000018578.1"/>
    <property type="gene ID" value="ENSPLOG00000013573.1"/>
</dbReference>
<evidence type="ECO:0008006" key="4">
    <source>
        <dbReference type="Google" id="ProtNLM"/>
    </source>
</evidence>
<evidence type="ECO:0000256" key="1">
    <source>
        <dbReference type="SAM" id="MobiDB-lite"/>
    </source>
</evidence>
<reference evidence="2" key="2">
    <citation type="submission" date="2025-08" db="UniProtKB">
        <authorList>
            <consortium name="Ensembl"/>
        </authorList>
    </citation>
    <scope>IDENTIFICATION</scope>
</reference>
<sequence>MTPRSVGPAGLSRLTFKVYTSPEEGPPHQTSVEVHGLSLYSVPGGQSKRAEELRARPEGSVSHLQRYREPQTSWGPEIHSHTKPEMQGPARWGPDSRGYLQGVPPGSFPRLGVVGFAGIAGFLSAKGSKLKKLGCPLATVSVQIGGEKLHDGALRGYTVLEDFWKENFQKPGNVKHSPGNN</sequence>
<organism evidence="2 3">
    <name type="scientific">Panthera leo</name>
    <name type="common">Lion</name>
    <dbReference type="NCBI Taxonomy" id="9689"/>
    <lineage>
        <taxon>Eukaryota</taxon>
        <taxon>Metazoa</taxon>
        <taxon>Chordata</taxon>
        <taxon>Craniata</taxon>
        <taxon>Vertebrata</taxon>
        <taxon>Euteleostomi</taxon>
        <taxon>Mammalia</taxon>
        <taxon>Eutheria</taxon>
        <taxon>Laurasiatheria</taxon>
        <taxon>Carnivora</taxon>
        <taxon>Feliformia</taxon>
        <taxon>Felidae</taxon>
        <taxon>Pantherinae</taxon>
        <taxon>Panthera</taxon>
    </lineage>
</organism>
<evidence type="ECO:0000313" key="2">
    <source>
        <dbReference type="Ensembl" id="ENSPLOP00000018578.1"/>
    </source>
</evidence>
<dbReference type="Proteomes" id="UP000694399">
    <property type="component" value="Chromosome E2"/>
</dbReference>
<dbReference type="AlphaFoldDB" id="A0A8C8XL71"/>
<dbReference type="GO" id="GO:0042407">
    <property type="term" value="P:cristae formation"/>
    <property type="evidence" value="ECO:0007669"/>
    <property type="project" value="InterPro"/>
</dbReference>
<dbReference type="GO" id="GO:0061617">
    <property type="term" value="C:MICOS complex"/>
    <property type="evidence" value="ECO:0007669"/>
    <property type="project" value="InterPro"/>
</dbReference>
<proteinExistence type="predicted"/>